<organism evidence="1 2">
    <name type="scientific">Dissostichus mawsoni</name>
    <name type="common">Antarctic cod</name>
    <dbReference type="NCBI Taxonomy" id="36200"/>
    <lineage>
        <taxon>Eukaryota</taxon>
        <taxon>Metazoa</taxon>
        <taxon>Chordata</taxon>
        <taxon>Craniata</taxon>
        <taxon>Vertebrata</taxon>
        <taxon>Euteleostomi</taxon>
        <taxon>Actinopterygii</taxon>
        <taxon>Neopterygii</taxon>
        <taxon>Teleostei</taxon>
        <taxon>Neoteleostei</taxon>
        <taxon>Acanthomorphata</taxon>
        <taxon>Eupercaria</taxon>
        <taxon>Perciformes</taxon>
        <taxon>Notothenioidei</taxon>
        <taxon>Nototheniidae</taxon>
        <taxon>Dissostichus</taxon>
    </lineage>
</organism>
<evidence type="ECO:0000313" key="1">
    <source>
        <dbReference type="EMBL" id="KAF3839366.1"/>
    </source>
</evidence>
<gene>
    <name evidence="1" type="ORF">F7725_018083</name>
</gene>
<dbReference type="OrthoDB" id="10659377at2759"/>
<dbReference type="Proteomes" id="UP000518266">
    <property type="component" value="Unassembled WGS sequence"/>
</dbReference>
<dbReference type="EMBL" id="JAAKFY010000021">
    <property type="protein sequence ID" value="KAF3839366.1"/>
    <property type="molecule type" value="Genomic_DNA"/>
</dbReference>
<protein>
    <submittedName>
        <fullName evidence="1">Uncharacterized protein</fullName>
    </submittedName>
</protein>
<name>A0A7J5XQG1_DISMA</name>
<accession>A0A7J5XQG1</accession>
<dbReference type="AlphaFoldDB" id="A0A7J5XQG1"/>
<keyword evidence="2" id="KW-1185">Reference proteome</keyword>
<comment type="caution">
    <text evidence="1">The sequence shown here is derived from an EMBL/GenBank/DDBJ whole genome shotgun (WGS) entry which is preliminary data.</text>
</comment>
<reference evidence="1 2" key="1">
    <citation type="submission" date="2020-03" db="EMBL/GenBank/DDBJ databases">
        <title>Dissostichus mawsoni Genome sequencing and assembly.</title>
        <authorList>
            <person name="Park H."/>
        </authorList>
    </citation>
    <scope>NUCLEOTIDE SEQUENCE [LARGE SCALE GENOMIC DNA]</scope>
    <source>
        <strain evidence="1">DM0001</strain>
        <tissue evidence="1">Muscle</tissue>
    </source>
</reference>
<evidence type="ECO:0000313" key="2">
    <source>
        <dbReference type="Proteomes" id="UP000518266"/>
    </source>
</evidence>
<sequence length="548" mass="58841">MAAKQSVAVQVVAEFLQEAEDVGDAADRWKGQGVLLLLKAGEDGALVVGRVHAGLNTLLEDRGGPARPKVIRELLDTPRVQMGARFAVLVKVCGCCVPVGACSAELGMVALSRGTVLVSGSGVLVVGDVGTGLGTTRVCVYLAARLGPSFLWDFDGFFGLSLGLLQSDPLGPVSRQAAPGSPGARHWPSWTGHGIFQPACSLRPAQLKSKRRDKESRGLEALRPQRRALLVPQRRHLGFPAAWLSSSLTWRPAHCGRGKLLAGVPARGLWRETRAPFNHVVPCEGAPAHGEDVPRVVAAVVIEGSAPTIEGDQHLHTTQRTSCRRADEVGIFAVNRLQLHAHLEGVLLRGGRLLLGNMKRTTGLPIGWISEESTRRQKSFLLSDPSRRSRSREPVRPTTVAMQVDVVFRGSWASSFIPALNSFSGGGNQSAAPVIFVARWPTLQAGGRHGRQTRGKFNKKTREYADNCYSSPDDFLFNGSAPFSSAKGGWRPNESGPVPACFRLGKVTGLALESSRHSPPVADPLSVYNSTPSLCHFSVIYTGRCCHL</sequence>
<proteinExistence type="predicted"/>